<dbReference type="eggNOG" id="COG2242">
    <property type="taxonomic scope" value="Bacteria"/>
</dbReference>
<dbReference type="SUPFAM" id="SSF53790">
    <property type="entry name" value="Tetrapyrrole methylase"/>
    <property type="match status" value="1"/>
</dbReference>
<comment type="pathway">
    <text evidence="1">Cofactor biosynthesis; adenosylcobalamin biosynthesis.</text>
</comment>
<dbReference type="InterPro" id="IPR050714">
    <property type="entry name" value="Cobalamin_biosynth_MTase"/>
</dbReference>
<protein>
    <submittedName>
        <fullName evidence="7">Precorrin-6Y C5,15-methyltransferase (Decarboxylating), CbiT subunit</fullName>
        <ecNumber evidence="7">2.1.1.132</ecNumber>
    </submittedName>
</protein>
<organism evidence="7 8">
    <name type="scientific">Thiocapsa marina 5811</name>
    <dbReference type="NCBI Taxonomy" id="768671"/>
    <lineage>
        <taxon>Bacteria</taxon>
        <taxon>Pseudomonadati</taxon>
        <taxon>Pseudomonadota</taxon>
        <taxon>Gammaproteobacteria</taxon>
        <taxon>Chromatiales</taxon>
        <taxon>Chromatiaceae</taxon>
        <taxon>Thiocapsa</taxon>
    </lineage>
</organism>
<dbReference type="InterPro" id="IPR014777">
    <property type="entry name" value="4pyrrole_Mease_sub1"/>
</dbReference>
<keyword evidence="4 7" id="KW-0808">Transferase</keyword>
<dbReference type="NCBIfam" id="TIGR02467">
    <property type="entry name" value="CbiE"/>
    <property type="match status" value="1"/>
</dbReference>
<keyword evidence="5" id="KW-0949">S-adenosyl-L-methionine</keyword>
<gene>
    <name evidence="7" type="ORF">ThimaDRAFT_1798</name>
</gene>
<dbReference type="UniPathway" id="UPA00148"/>
<dbReference type="GO" id="GO:0032259">
    <property type="term" value="P:methylation"/>
    <property type="evidence" value="ECO:0007669"/>
    <property type="project" value="UniProtKB-KW"/>
</dbReference>
<dbReference type="Pfam" id="PF00590">
    <property type="entry name" value="TP_methylase"/>
    <property type="match status" value="1"/>
</dbReference>
<keyword evidence="2" id="KW-0169">Cobalamin biosynthesis</keyword>
<evidence type="ECO:0000256" key="3">
    <source>
        <dbReference type="ARBA" id="ARBA00022603"/>
    </source>
</evidence>
<proteinExistence type="predicted"/>
<feature type="domain" description="Tetrapyrrole methylase" evidence="6">
    <location>
        <begin position="22"/>
        <end position="224"/>
    </location>
</feature>
<evidence type="ECO:0000256" key="2">
    <source>
        <dbReference type="ARBA" id="ARBA00022573"/>
    </source>
</evidence>
<dbReference type="InterPro" id="IPR029063">
    <property type="entry name" value="SAM-dependent_MTases_sf"/>
</dbReference>
<dbReference type="Gene3D" id="3.40.1010.10">
    <property type="entry name" value="Cobalt-precorrin-4 Transmethylase, Domain 1"/>
    <property type="match status" value="1"/>
</dbReference>
<name>F9UA46_9GAMM</name>
<dbReference type="RefSeq" id="WP_007192674.1">
    <property type="nucleotide sequence ID" value="NZ_AFWV01000005.1"/>
</dbReference>
<evidence type="ECO:0000256" key="5">
    <source>
        <dbReference type="ARBA" id="ARBA00022691"/>
    </source>
</evidence>
<evidence type="ECO:0000313" key="8">
    <source>
        <dbReference type="Proteomes" id="UP000005459"/>
    </source>
</evidence>
<dbReference type="SUPFAM" id="SSF53335">
    <property type="entry name" value="S-adenosyl-L-methionine-dependent methyltransferases"/>
    <property type="match status" value="1"/>
</dbReference>
<dbReference type="Gene3D" id="3.40.50.150">
    <property type="entry name" value="Vaccinia Virus protein VP39"/>
    <property type="match status" value="1"/>
</dbReference>
<dbReference type="CDD" id="cd02440">
    <property type="entry name" value="AdoMet_MTases"/>
    <property type="match status" value="1"/>
</dbReference>
<dbReference type="InterPro" id="IPR000878">
    <property type="entry name" value="4pyrrol_Mease"/>
</dbReference>
<dbReference type="PATRIC" id="fig|768671.3.peg.1912"/>
<keyword evidence="3 7" id="KW-0489">Methyltransferase</keyword>
<dbReference type="PANTHER" id="PTHR43182">
    <property type="entry name" value="COBALT-PRECORRIN-6B C(15)-METHYLTRANSFERASE (DECARBOXYLATING)"/>
    <property type="match status" value="1"/>
</dbReference>
<dbReference type="GO" id="GO:0009236">
    <property type="term" value="P:cobalamin biosynthetic process"/>
    <property type="evidence" value="ECO:0007669"/>
    <property type="project" value="UniProtKB-UniPathway"/>
</dbReference>
<dbReference type="InterPro" id="IPR014008">
    <property type="entry name" value="Cbl_synth_MTase_CbiT"/>
</dbReference>
<evidence type="ECO:0000313" key="7">
    <source>
        <dbReference type="EMBL" id="EGV18994.1"/>
    </source>
</evidence>
<dbReference type="CDD" id="cd11644">
    <property type="entry name" value="Precorrin-6Y-MT"/>
    <property type="match status" value="1"/>
</dbReference>
<dbReference type="STRING" id="768671.ThimaDRAFT_1798"/>
<evidence type="ECO:0000259" key="6">
    <source>
        <dbReference type="Pfam" id="PF00590"/>
    </source>
</evidence>
<keyword evidence="8" id="KW-1185">Reference proteome</keyword>
<dbReference type="EC" id="2.1.1.132" evidence="7"/>
<dbReference type="GO" id="GO:0046025">
    <property type="term" value="F:precorrin-6Y C5,15-methyltransferase (decarboxylating) activity"/>
    <property type="evidence" value="ECO:0007669"/>
    <property type="project" value="UniProtKB-EC"/>
</dbReference>
<dbReference type="Pfam" id="PF01135">
    <property type="entry name" value="PCMT"/>
    <property type="match status" value="1"/>
</dbReference>
<dbReference type="InterPro" id="IPR035996">
    <property type="entry name" value="4pyrrol_Methylase_sf"/>
</dbReference>
<dbReference type="InterPro" id="IPR012818">
    <property type="entry name" value="CbiE"/>
</dbReference>
<evidence type="ECO:0000256" key="4">
    <source>
        <dbReference type="ARBA" id="ARBA00022679"/>
    </source>
</evidence>
<dbReference type="GO" id="GO:0008276">
    <property type="term" value="F:protein methyltransferase activity"/>
    <property type="evidence" value="ECO:0007669"/>
    <property type="project" value="InterPro"/>
</dbReference>
<dbReference type="PANTHER" id="PTHR43182:SF1">
    <property type="entry name" value="COBALT-PRECORRIN-7 C(5)-METHYLTRANSFERASE"/>
    <property type="match status" value="1"/>
</dbReference>
<sequence>MAEPLTSPPSGRDSDEPASLCWLIGVLDDGPAGLSAEARERLGRARRVIGGARLLAVCDSLLDPASERLDLTGQVNRVPVWVAESLSADVPVAVLATGDPLCFGIGGLLAARLPAGRLRVLPNPSTLQLACARFLLPWQGARWVSVHHRDSGDWVCGSAPDHGLYALAQALSGSTGSGDLVGVLTSPANGPDRICRLLLAEGLDDAFDLCVAERLMQPGERLISGIPAADLASARFAEPNVVLLRRRLPAAALPLFGLPDALFDQRAPERGLITKREVRAVALALLELTPSDRVWDIGAGSGSLGLEAARLCPCGHVHAIEKNAADLALIETNRRRLGVANYSVRAGLAPMDIADWPDPDAVFVGGSGGQLTGILHDALRRLRPGGRLVLSFVLLENLSVAMALLGRCGADWSMTQIQAARSRPLAGGHRLQPENPVWLIQVRAGRGATRLGSDPDPQPTFG</sequence>
<accession>F9UA46</accession>
<dbReference type="Proteomes" id="UP000005459">
    <property type="component" value="Unassembled WGS sequence"/>
</dbReference>
<dbReference type="NCBIfam" id="TIGR02469">
    <property type="entry name" value="CbiT"/>
    <property type="match status" value="1"/>
</dbReference>
<evidence type="ECO:0000256" key="1">
    <source>
        <dbReference type="ARBA" id="ARBA00004953"/>
    </source>
</evidence>
<reference evidence="7 8" key="1">
    <citation type="submission" date="2011-06" db="EMBL/GenBank/DDBJ databases">
        <title>The draft genome of Thiocapsa marina 5811.</title>
        <authorList>
            <consortium name="US DOE Joint Genome Institute (JGI-PGF)"/>
            <person name="Lucas S."/>
            <person name="Han J."/>
            <person name="Cheng J.-F."/>
            <person name="Goodwin L."/>
            <person name="Pitluck S."/>
            <person name="Peters L."/>
            <person name="Land M.L."/>
            <person name="Hauser L."/>
            <person name="Vogl K."/>
            <person name="Liu Z."/>
            <person name="Imhoff J."/>
            <person name="Thiel V."/>
            <person name="Frigaard N.-U."/>
            <person name="Bryant D."/>
            <person name="Woyke T.J."/>
        </authorList>
    </citation>
    <scope>NUCLEOTIDE SEQUENCE [LARGE SCALE GENOMIC DNA]</scope>
    <source>
        <strain evidence="7 8">5811</strain>
    </source>
</reference>
<dbReference type="eggNOG" id="COG2241">
    <property type="taxonomic scope" value="Bacteria"/>
</dbReference>
<dbReference type="EMBL" id="AFWV01000005">
    <property type="protein sequence ID" value="EGV18994.1"/>
    <property type="molecule type" value="Genomic_DNA"/>
</dbReference>
<dbReference type="AlphaFoldDB" id="F9UA46"/>